<evidence type="ECO:0000256" key="2">
    <source>
        <dbReference type="ARBA" id="ARBA00005179"/>
    </source>
</evidence>
<feature type="transmembrane region" description="Helical" evidence="8">
    <location>
        <begin position="64"/>
        <end position="82"/>
    </location>
</feature>
<keyword evidence="11" id="KW-1185">Reference proteome</keyword>
<name>A0A9P6TJ13_9BASI</name>
<proteinExistence type="inferred from homology"/>
<comment type="pathway">
    <text evidence="2">Secondary metabolite biosynthesis.</text>
</comment>
<evidence type="ECO:0000256" key="8">
    <source>
        <dbReference type="SAM" id="Phobius"/>
    </source>
</evidence>
<evidence type="ECO:0000256" key="6">
    <source>
        <dbReference type="ARBA" id="ARBA00022989"/>
    </source>
</evidence>
<protein>
    <recommendedName>
        <fullName evidence="9">Wax synthase domain-containing protein</fullName>
    </recommendedName>
</protein>
<dbReference type="GO" id="GO:0006629">
    <property type="term" value="P:lipid metabolic process"/>
    <property type="evidence" value="ECO:0007669"/>
    <property type="project" value="InterPro"/>
</dbReference>
<evidence type="ECO:0000313" key="10">
    <source>
        <dbReference type="EMBL" id="KAG0152333.1"/>
    </source>
</evidence>
<dbReference type="AlphaFoldDB" id="A0A9P6TJ13"/>
<evidence type="ECO:0000256" key="1">
    <source>
        <dbReference type="ARBA" id="ARBA00004141"/>
    </source>
</evidence>
<dbReference type="PANTHER" id="PTHR31595">
    <property type="entry name" value="LONG-CHAIN-ALCOHOL O-FATTY-ACYLTRANSFERASE 3-RELATED"/>
    <property type="match status" value="1"/>
</dbReference>
<keyword evidence="4" id="KW-0808">Transferase</keyword>
<evidence type="ECO:0000256" key="4">
    <source>
        <dbReference type="ARBA" id="ARBA00022679"/>
    </source>
</evidence>
<dbReference type="Proteomes" id="UP000886653">
    <property type="component" value="Unassembled WGS sequence"/>
</dbReference>
<gene>
    <name evidence="10" type="ORF">CROQUDRAFT_35480</name>
</gene>
<organism evidence="10 11">
    <name type="scientific">Cronartium quercuum f. sp. fusiforme G11</name>
    <dbReference type="NCBI Taxonomy" id="708437"/>
    <lineage>
        <taxon>Eukaryota</taxon>
        <taxon>Fungi</taxon>
        <taxon>Dikarya</taxon>
        <taxon>Basidiomycota</taxon>
        <taxon>Pucciniomycotina</taxon>
        <taxon>Pucciniomycetes</taxon>
        <taxon>Pucciniales</taxon>
        <taxon>Coleosporiaceae</taxon>
        <taxon>Cronartium</taxon>
    </lineage>
</organism>
<dbReference type="Pfam" id="PF13813">
    <property type="entry name" value="MBOAT_2"/>
    <property type="match status" value="1"/>
</dbReference>
<evidence type="ECO:0000256" key="5">
    <source>
        <dbReference type="ARBA" id="ARBA00022692"/>
    </source>
</evidence>
<dbReference type="GO" id="GO:0016020">
    <property type="term" value="C:membrane"/>
    <property type="evidence" value="ECO:0007669"/>
    <property type="project" value="UniProtKB-SubCell"/>
</dbReference>
<comment type="similarity">
    <text evidence="3">Belongs to the wax synthase family.</text>
</comment>
<evidence type="ECO:0000256" key="3">
    <source>
        <dbReference type="ARBA" id="ARBA00007282"/>
    </source>
</evidence>
<comment type="caution">
    <text evidence="10">The sequence shown here is derived from an EMBL/GenBank/DDBJ whole genome shotgun (WGS) entry which is preliminary data.</text>
</comment>
<dbReference type="OrthoDB" id="1077582at2759"/>
<keyword evidence="7 8" id="KW-0472">Membrane</keyword>
<dbReference type="InterPro" id="IPR044851">
    <property type="entry name" value="Wax_synthase"/>
</dbReference>
<comment type="subcellular location">
    <subcellularLocation>
        <location evidence="1">Membrane</location>
        <topology evidence="1">Multi-pass membrane protein</topology>
    </subcellularLocation>
</comment>
<feature type="transmembrane region" description="Helical" evidence="8">
    <location>
        <begin position="377"/>
        <end position="399"/>
    </location>
</feature>
<evidence type="ECO:0000313" key="11">
    <source>
        <dbReference type="Proteomes" id="UP000886653"/>
    </source>
</evidence>
<keyword evidence="5 8" id="KW-0812">Transmembrane</keyword>
<evidence type="ECO:0000259" key="9">
    <source>
        <dbReference type="Pfam" id="PF13813"/>
    </source>
</evidence>
<feature type="transmembrane region" description="Helical" evidence="8">
    <location>
        <begin position="34"/>
        <end position="52"/>
    </location>
</feature>
<dbReference type="InterPro" id="IPR032805">
    <property type="entry name" value="Wax_synthase_dom"/>
</dbReference>
<feature type="domain" description="Wax synthase" evidence="9">
    <location>
        <begin position="290"/>
        <end position="369"/>
    </location>
</feature>
<dbReference type="PANTHER" id="PTHR31595:SF57">
    <property type="entry name" value="OS04G0481900 PROTEIN"/>
    <property type="match status" value="1"/>
</dbReference>
<dbReference type="EMBL" id="MU167208">
    <property type="protein sequence ID" value="KAG0152333.1"/>
    <property type="molecule type" value="Genomic_DNA"/>
</dbReference>
<feature type="transmembrane region" description="Helical" evidence="8">
    <location>
        <begin position="405"/>
        <end position="424"/>
    </location>
</feature>
<evidence type="ECO:0000256" key="7">
    <source>
        <dbReference type="ARBA" id="ARBA00023136"/>
    </source>
</evidence>
<reference evidence="10" key="1">
    <citation type="submission" date="2013-11" db="EMBL/GenBank/DDBJ databases">
        <title>Genome sequence of the fusiform rust pathogen reveals effectors for host alternation and coevolution with pine.</title>
        <authorList>
            <consortium name="DOE Joint Genome Institute"/>
            <person name="Smith K."/>
            <person name="Pendleton A."/>
            <person name="Kubisiak T."/>
            <person name="Anderson C."/>
            <person name="Salamov A."/>
            <person name="Aerts A."/>
            <person name="Riley R."/>
            <person name="Clum A."/>
            <person name="Lindquist E."/>
            <person name="Ence D."/>
            <person name="Campbell M."/>
            <person name="Kronenberg Z."/>
            <person name="Feau N."/>
            <person name="Dhillon B."/>
            <person name="Hamelin R."/>
            <person name="Burleigh J."/>
            <person name="Smith J."/>
            <person name="Yandell M."/>
            <person name="Nelson C."/>
            <person name="Grigoriev I."/>
            <person name="Davis J."/>
        </authorList>
    </citation>
    <scope>NUCLEOTIDE SEQUENCE</scope>
    <source>
        <strain evidence="10">G11</strain>
    </source>
</reference>
<feature type="transmembrane region" description="Helical" evidence="8">
    <location>
        <begin position="343"/>
        <end position="365"/>
    </location>
</feature>
<keyword evidence="6 8" id="KW-1133">Transmembrane helix</keyword>
<sequence>MSLFPNTSSPSTPGSVVAGRAPLEDLSDSYCQPITASAFIPYILVILQCALLHPTFVNSKLARLIRVALTPINVIWAFMFPFRYCFRPLESLGQINMGLGSFALYTAIKSLEWGFASGPYYKRPLKIVDGVPKWEKVKKTDDTYKKMQEEEPCTAFKLFTWTLLMITSMRGLQFTWGPAITANTHSTSYLIGRFFRLGVPLTCALALIILTRDSPLGTPTSGLLSIGVPNFPGLTFLAECTYTVSFGVWLSCNMDIGYTFAVLLLTSLHKIANFLQCPPQILELCDPVYYPPMFNSPQRVHSIADLWGRAWHTFLQRIFLISGGKPVVWITQKFGASSKIQKLAGLFGIFGASAFVHEYITFVLAQAPHPNPKTLTSFPGSAIFFMLQPLAILVEPFIIPLVPKTIGGGTFWVWAFSTVAAYTFRAQYLTKDGIIGNFPPLSQWSWLYILSPIKY</sequence>
<accession>A0A9P6TJ13</accession>
<dbReference type="GO" id="GO:0008374">
    <property type="term" value="F:O-acyltransferase activity"/>
    <property type="evidence" value="ECO:0007669"/>
    <property type="project" value="InterPro"/>
</dbReference>